<comment type="caution">
    <text evidence="5">The sequence shown here is derived from an EMBL/GenBank/DDBJ whole genome shotgun (WGS) entry which is preliminary data.</text>
</comment>
<dbReference type="PANTHER" id="PTHR43537:SF20">
    <property type="entry name" value="HTH-TYPE TRANSCRIPTIONAL REPRESSOR GLAR"/>
    <property type="match status" value="1"/>
</dbReference>
<dbReference type="SUPFAM" id="SSF48008">
    <property type="entry name" value="GntR ligand-binding domain-like"/>
    <property type="match status" value="1"/>
</dbReference>
<dbReference type="AlphaFoldDB" id="A0A512BW36"/>
<dbReference type="InterPro" id="IPR000524">
    <property type="entry name" value="Tscrpt_reg_HTH_GntR"/>
</dbReference>
<dbReference type="Pfam" id="PF07729">
    <property type="entry name" value="FCD"/>
    <property type="match status" value="1"/>
</dbReference>
<evidence type="ECO:0000313" key="5">
    <source>
        <dbReference type="EMBL" id="GEO16166.1"/>
    </source>
</evidence>
<dbReference type="InterPro" id="IPR011711">
    <property type="entry name" value="GntR_C"/>
</dbReference>
<gene>
    <name evidence="5" type="ORF">MAE02_38620</name>
</gene>
<evidence type="ECO:0000256" key="3">
    <source>
        <dbReference type="ARBA" id="ARBA00023163"/>
    </source>
</evidence>
<accession>A0A512BW36</accession>
<keyword evidence="2" id="KW-0238">DNA-binding</keyword>
<dbReference type="GO" id="GO:0003677">
    <property type="term" value="F:DNA binding"/>
    <property type="evidence" value="ECO:0007669"/>
    <property type="project" value="UniProtKB-KW"/>
</dbReference>
<dbReference type="Gene3D" id="1.20.120.530">
    <property type="entry name" value="GntR ligand-binding domain-like"/>
    <property type="match status" value="1"/>
</dbReference>
<dbReference type="InterPro" id="IPR036390">
    <property type="entry name" value="WH_DNA-bd_sf"/>
</dbReference>
<dbReference type="PROSITE" id="PS50949">
    <property type="entry name" value="HTH_GNTR"/>
    <property type="match status" value="1"/>
</dbReference>
<dbReference type="SMART" id="SM00345">
    <property type="entry name" value="HTH_GNTR"/>
    <property type="match status" value="1"/>
</dbReference>
<dbReference type="SUPFAM" id="SSF46785">
    <property type="entry name" value="Winged helix' DNA-binding domain"/>
    <property type="match status" value="1"/>
</dbReference>
<dbReference type="SMART" id="SM00895">
    <property type="entry name" value="FCD"/>
    <property type="match status" value="1"/>
</dbReference>
<dbReference type="InterPro" id="IPR036388">
    <property type="entry name" value="WH-like_DNA-bd_sf"/>
</dbReference>
<reference evidence="5 6" key="1">
    <citation type="submission" date="2019-07" db="EMBL/GenBank/DDBJ databases">
        <title>Whole genome shotgun sequence of Microvirga aerophila NBRC 106136.</title>
        <authorList>
            <person name="Hosoyama A."/>
            <person name="Uohara A."/>
            <person name="Ohji S."/>
            <person name="Ichikawa N."/>
        </authorList>
    </citation>
    <scope>NUCLEOTIDE SEQUENCE [LARGE SCALE GENOMIC DNA]</scope>
    <source>
        <strain evidence="5 6">NBRC 106136</strain>
    </source>
</reference>
<dbReference type="InterPro" id="IPR008920">
    <property type="entry name" value="TF_FadR/GntR_C"/>
</dbReference>
<dbReference type="Pfam" id="PF00392">
    <property type="entry name" value="GntR"/>
    <property type="match status" value="1"/>
</dbReference>
<dbReference type="GO" id="GO:0003700">
    <property type="term" value="F:DNA-binding transcription factor activity"/>
    <property type="evidence" value="ECO:0007669"/>
    <property type="project" value="InterPro"/>
</dbReference>
<name>A0A512BW36_9HYPH</name>
<proteinExistence type="predicted"/>
<protein>
    <submittedName>
        <fullName evidence="5">Transcriptional regulator</fullName>
    </submittedName>
</protein>
<dbReference type="Gene3D" id="1.10.10.10">
    <property type="entry name" value="Winged helix-like DNA-binding domain superfamily/Winged helix DNA-binding domain"/>
    <property type="match status" value="1"/>
</dbReference>
<keyword evidence="6" id="KW-1185">Reference proteome</keyword>
<feature type="domain" description="HTH gntR-type" evidence="4">
    <location>
        <begin position="19"/>
        <end position="86"/>
    </location>
</feature>
<dbReference type="PANTHER" id="PTHR43537">
    <property type="entry name" value="TRANSCRIPTIONAL REGULATOR, GNTR FAMILY"/>
    <property type="match status" value="1"/>
</dbReference>
<sequence>MIVGEMKVMQHPPEDGEKKTIASRVSHEIRQAILRGDMKPGSKINLDRLRTGYDISLSPLREALSRLVADGLVELEDLRGYRVAPVSTSNLAEVTRLRVEFESLALKHSIEQGDLEWESDVMRSLYRLNRIERDPSRPASLEAWEEAHHDFHRQLIQGCGMPLLLRFCSVLHNLNDRYRRIFLATNPGDRDVRGEHSAIAEAAVARRSSEACETLRRHIDRTGTNLKRALAAALNDASQADGD</sequence>
<evidence type="ECO:0000256" key="2">
    <source>
        <dbReference type="ARBA" id="ARBA00023125"/>
    </source>
</evidence>
<evidence type="ECO:0000313" key="6">
    <source>
        <dbReference type="Proteomes" id="UP000321085"/>
    </source>
</evidence>
<keyword evidence="1" id="KW-0805">Transcription regulation</keyword>
<dbReference type="Proteomes" id="UP000321085">
    <property type="component" value="Unassembled WGS sequence"/>
</dbReference>
<dbReference type="RefSeq" id="WP_246690445.1">
    <property type="nucleotide sequence ID" value="NZ_BJYU01000056.1"/>
</dbReference>
<keyword evidence="3" id="KW-0804">Transcription</keyword>
<evidence type="ECO:0000256" key="1">
    <source>
        <dbReference type="ARBA" id="ARBA00023015"/>
    </source>
</evidence>
<dbReference type="EMBL" id="BJYU01000056">
    <property type="protein sequence ID" value="GEO16166.1"/>
    <property type="molecule type" value="Genomic_DNA"/>
</dbReference>
<organism evidence="5 6">
    <name type="scientific">Microvirga aerophila</name>
    <dbReference type="NCBI Taxonomy" id="670291"/>
    <lineage>
        <taxon>Bacteria</taxon>
        <taxon>Pseudomonadati</taxon>
        <taxon>Pseudomonadota</taxon>
        <taxon>Alphaproteobacteria</taxon>
        <taxon>Hyphomicrobiales</taxon>
        <taxon>Methylobacteriaceae</taxon>
        <taxon>Microvirga</taxon>
    </lineage>
</organism>
<evidence type="ECO:0000259" key="4">
    <source>
        <dbReference type="PROSITE" id="PS50949"/>
    </source>
</evidence>